<evidence type="ECO:0000313" key="3">
    <source>
        <dbReference type="EMBL" id="PYI11661.1"/>
    </source>
</evidence>
<dbReference type="VEuPathDB" id="FungiDB:BO78DRAFT_393039"/>
<dbReference type="AlphaFoldDB" id="A0A319EQX7"/>
<evidence type="ECO:0000259" key="2">
    <source>
        <dbReference type="Pfam" id="PF23155"/>
    </source>
</evidence>
<feature type="compositionally biased region" description="Polar residues" evidence="1">
    <location>
        <begin position="218"/>
        <end position="227"/>
    </location>
</feature>
<dbReference type="Proteomes" id="UP000248423">
    <property type="component" value="Unassembled WGS sequence"/>
</dbReference>
<dbReference type="InterPro" id="IPR055481">
    <property type="entry name" value="DUF7053"/>
</dbReference>
<keyword evidence="4" id="KW-1185">Reference proteome</keyword>
<proteinExistence type="predicted"/>
<name>A0A319EQX7_ASPSB</name>
<reference evidence="3 4" key="1">
    <citation type="submission" date="2018-02" db="EMBL/GenBank/DDBJ databases">
        <title>The genomes of Aspergillus section Nigri reveals drivers in fungal speciation.</title>
        <authorList>
            <consortium name="DOE Joint Genome Institute"/>
            <person name="Vesth T.C."/>
            <person name="Nybo J."/>
            <person name="Theobald S."/>
            <person name="Brandl J."/>
            <person name="Frisvad J.C."/>
            <person name="Nielsen K.F."/>
            <person name="Lyhne E.K."/>
            <person name="Kogle M.E."/>
            <person name="Kuo A."/>
            <person name="Riley R."/>
            <person name="Clum A."/>
            <person name="Nolan M."/>
            <person name="Lipzen A."/>
            <person name="Salamov A."/>
            <person name="Henrissat B."/>
            <person name="Wiebenga A."/>
            <person name="De vries R.P."/>
            <person name="Grigoriev I.V."/>
            <person name="Mortensen U.H."/>
            <person name="Andersen M.R."/>
            <person name="Baker S.E."/>
        </authorList>
    </citation>
    <scope>NUCLEOTIDE SEQUENCE [LARGE SCALE GENOMIC DNA]</scope>
    <source>
        <strain evidence="3 4">CBS 121057</strain>
    </source>
</reference>
<protein>
    <recommendedName>
        <fullName evidence="2">DUF7053 domain-containing protein</fullName>
    </recommendedName>
</protein>
<accession>A0A319EQX7</accession>
<dbReference type="PANTHER" id="PTHR38117:SF2">
    <property type="entry name" value="NACHT AND WD40 DOMAIN PROTEIN"/>
    <property type="match status" value="1"/>
</dbReference>
<evidence type="ECO:0000256" key="1">
    <source>
        <dbReference type="SAM" id="MobiDB-lite"/>
    </source>
</evidence>
<feature type="region of interest" description="Disordered" evidence="1">
    <location>
        <begin position="190"/>
        <end position="279"/>
    </location>
</feature>
<feature type="domain" description="DUF7053" evidence="2">
    <location>
        <begin position="3"/>
        <end position="164"/>
    </location>
</feature>
<dbReference type="Pfam" id="PF23155">
    <property type="entry name" value="DUF7053"/>
    <property type="match status" value="1"/>
</dbReference>
<organism evidence="3 4">
    <name type="scientific">Aspergillus sclerotiicarbonarius (strain CBS 121057 / IBT 28362)</name>
    <dbReference type="NCBI Taxonomy" id="1448318"/>
    <lineage>
        <taxon>Eukaryota</taxon>
        <taxon>Fungi</taxon>
        <taxon>Dikarya</taxon>
        <taxon>Ascomycota</taxon>
        <taxon>Pezizomycotina</taxon>
        <taxon>Eurotiomycetes</taxon>
        <taxon>Eurotiomycetidae</taxon>
        <taxon>Eurotiales</taxon>
        <taxon>Aspergillaceae</taxon>
        <taxon>Aspergillus</taxon>
        <taxon>Aspergillus subgen. Circumdati</taxon>
    </lineage>
</organism>
<sequence>MLRKKEAYTNTISIPAHVPRQLAIDILHSHGEIISLNPLVLSHHPVKAPRNAPADEYYSTWYEITERVRYVPRTISFKGCFHDEPWGLKTHTYAPMGVDLRNTYRIVGNQANEAPDPYSNEENRGLYLREDVEIECNLTLMSFVKSQLRAASKVLVDRLIKKAELLDAGVLQAIMEDGVLRTFNPADRTSSAIMMQQDERSRRSSYPVPMSPSEHSRSGSMSSQPSYGFSPPGYRQDYGREFTAELPADTYHPGPGKYKASSDSGYPAELSAMNETSEA</sequence>
<dbReference type="PANTHER" id="PTHR38117">
    <property type="entry name" value="NACHT AND WD40 DOMAIN PROTEIN"/>
    <property type="match status" value="1"/>
</dbReference>
<evidence type="ECO:0000313" key="4">
    <source>
        <dbReference type="Proteomes" id="UP000248423"/>
    </source>
</evidence>
<dbReference type="EMBL" id="KZ826317">
    <property type="protein sequence ID" value="PYI11661.1"/>
    <property type="molecule type" value="Genomic_DNA"/>
</dbReference>
<dbReference type="STRING" id="1448318.A0A319EQX7"/>
<dbReference type="OrthoDB" id="5078320at2759"/>
<gene>
    <name evidence="3" type="ORF">BO78DRAFT_393039</name>
</gene>